<evidence type="ECO:0000313" key="3">
    <source>
        <dbReference type="EMBL" id="KAF5384193.1"/>
    </source>
</evidence>
<dbReference type="InterPro" id="IPR010998">
    <property type="entry name" value="Integrase_recombinase_N"/>
</dbReference>
<dbReference type="Gene3D" id="1.10.150.130">
    <property type="match status" value="1"/>
</dbReference>
<dbReference type="GO" id="GO:0003677">
    <property type="term" value="F:DNA binding"/>
    <property type="evidence" value="ECO:0007669"/>
    <property type="project" value="UniProtKB-KW"/>
</dbReference>
<name>A0A8H5HIX8_9AGAR</name>
<dbReference type="GO" id="GO:0015074">
    <property type="term" value="P:DNA integration"/>
    <property type="evidence" value="ECO:0007669"/>
    <property type="project" value="InterPro"/>
</dbReference>
<evidence type="ECO:0000256" key="1">
    <source>
        <dbReference type="ARBA" id="ARBA00023125"/>
    </source>
</evidence>
<evidence type="ECO:0000256" key="2">
    <source>
        <dbReference type="ARBA" id="ARBA00023172"/>
    </source>
</evidence>
<accession>A0A8H5HIX8</accession>
<proteinExistence type="predicted"/>
<dbReference type="InterPro" id="IPR011010">
    <property type="entry name" value="DNA_brk_join_enz"/>
</dbReference>
<dbReference type="EMBL" id="JAACJP010000005">
    <property type="protein sequence ID" value="KAF5384193.1"/>
    <property type="molecule type" value="Genomic_DNA"/>
</dbReference>
<dbReference type="Gene3D" id="1.10.443.10">
    <property type="entry name" value="Intergrase catalytic core"/>
    <property type="match status" value="1"/>
</dbReference>
<keyword evidence="4" id="KW-1185">Reference proteome</keyword>
<sequence length="440" mass="48530">MSGIGIGRALEGEVTTGSYKYVHRCLGRSVGVGIAIIWGAVGHVLVRGIGWSRDHQTGVPLTAGIPGPIPEDFDFDAYITPPDVLMVPEIPLQTRIERNVQIEKYDNQSIFKTITVKETPCPRPEDLDIGPPLKHGYAFTDDEFKELIESEAPYSTRQSYGAGLLRFTQFCDRLRILEEQRMPASDLLLSIFVADASGSHSGNCVRNWLNGLCSWHMLNRAEWHGQDPWVLTYKKAADKLGVPFKRPPRSPITGKHLLALHQKLDLHSPRDAAIWAAALTAFWGCRHLGELLPTSTSFSPAIHISRTSDIKTSVVNGAKVITFHLPSTKASPSGDQCILTATSNVFCPISALLHHLRLNNISSLAHLFAYYNSNSSSPTVLTKSLFLNITPHIFSSESLDPVFGHSYRIGGTVELLATGVPPEVVMKLGSWTSLCFLHYW</sequence>
<keyword evidence="2" id="KW-0233">DNA recombination</keyword>
<dbReference type="PANTHER" id="PTHR34605">
    <property type="entry name" value="PHAGE_INTEGRASE DOMAIN-CONTAINING PROTEIN"/>
    <property type="match status" value="1"/>
</dbReference>
<evidence type="ECO:0000313" key="4">
    <source>
        <dbReference type="Proteomes" id="UP000565441"/>
    </source>
</evidence>
<dbReference type="AlphaFoldDB" id="A0A8H5HIX8"/>
<dbReference type="OrthoDB" id="3266428at2759"/>
<dbReference type="InterPro" id="IPR013762">
    <property type="entry name" value="Integrase-like_cat_sf"/>
</dbReference>
<dbReference type="SUPFAM" id="SSF56349">
    <property type="entry name" value="DNA breaking-rejoining enzymes"/>
    <property type="match status" value="1"/>
</dbReference>
<dbReference type="GO" id="GO:0006310">
    <property type="term" value="P:DNA recombination"/>
    <property type="evidence" value="ECO:0007669"/>
    <property type="project" value="UniProtKB-KW"/>
</dbReference>
<organism evidence="3 4">
    <name type="scientific">Tricholomella constricta</name>
    <dbReference type="NCBI Taxonomy" id="117010"/>
    <lineage>
        <taxon>Eukaryota</taxon>
        <taxon>Fungi</taxon>
        <taxon>Dikarya</taxon>
        <taxon>Basidiomycota</taxon>
        <taxon>Agaricomycotina</taxon>
        <taxon>Agaricomycetes</taxon>
        <taxon>Agaricomycetidae</taxon>
        <taxon>Agaricales</taxon>
        <taxon>Tricholomatineae</taxon>
        <taxon>Lyophyllaceae</taxon>
        <taxon>Tricholomella</taxon>
    </lineage>
</organism>
<gene>
    <name evidence="3" type="ORF">D9615_003124</name>
</gene>
<dbReference type="InterPro" id="IPR052925">
    <property type="entry name" value="Phage_Integrase-like_Recomb"/>
</dbReference>
<dbReference type="PANTHER" id="PTHR34605:SF4">
    <property type="entry name" value="DNA ADENINE METHYLTRANSFERASE"/>
    <property type="match status" value="1"/>
</dbReference>
<comment type="caution">
    <text evidence="3">The sequence shown here is derived from an EMBL/GenBank/DDBJ whole genome shotgun (WGS) entry which is preliminary data.</text>
</comment>
<protein>
    <submittedName>
        <fullName evidence="3">Uncharacterized protein</fullName>
    </submittedName>
</protein>
<dbReference type="Proteomes" id="UP000565441">
    <property type="component" value="Unassembled WGS sequence"/>
</dbReference>
<reference evidence="3 4" key="1">
    <citation type="journal article" date="2020" name="ISME J.">
        <title>Uncovering the hidden diversity of litter-decomposition mechanisms in mushroom-forming fungi.</title>
        <authorList>
            <person name="Floudas D."/>
            <person name="Bentzer J."/>
            <person name="Ahren D."/>
            <person name="Johansson T."/>
            <person name="Persson P."/>
            <person name="Tunlid A."/>
        </authorList>
    </citation>
    <scope>NUCLEOTIDE SEQUENCE [LARGE SCALE GENOMIC DNA]</scope>
    <source>
        <strain evidence="3 4">CBS 661.87</strain>
    </source>
</reference>
<keyword evidence="1" id="KW-0238">DNA-binding</keyword>